<gene>
    <name evidence="1" type="ORF">METZ01_LOCUS467806</name>
</gene>
<evidence type="ECO:0000313" key="1">
    <source>
        <dbReference type="EMBL" id="SVE14952.1"/>
    </source>
</evidence>
<accession>A0A383B4M7</accession>
<organism evidence="1">
    <name type="scientific">marine metagenome</name>
    <dbReference type="NCBI Taxonomy" id="408172"/>
    <lineage>
        <taxon>unclassified sequences</taxon>
        <taxon>metagenomes</taxon>
        <taxon>ecological metagenomes</taxon>
    </lineage>
</organism>
<dbReference type="EMBL" id="UINC01197453">
    <property type="protein sequence ID" value="SVE14952.1"/>
    <property type="molecule type" value="Genomic_DNA"/>
</dbReference>
<proteinExistence type="predicted"/>
<dbReference type="InterPro" id="IPR011004">
    <property type="entry name" value="Trimer_LpxA-like_sf"/>
</dbReference>
<protein>
    <submittedName>
        <fullName evidence="1">Uncharacterized protein</fullName>
    </submittedName>
</protein>
<feature type="non-terminal residue" evidence="1">
    <location>
        <position position="89"/>
    </location>
</feature>
<name>A0A383B4M7_9ZZZZ</name>
<reference evidence="1" key="1">
    <citation type="submission" date="2018-05" db="EMBL/GenBank/DDBJ databases">
        <authorList>
            <person name="Lanie J.A."/>
            <person name="Ng W.-L."/>
            <person name="Kazmierczak K.M."/>
            <person name="Andrzejewski T.M."/>
            <person name="Davidsen T.M."/>
            <person name="Wayne K.J."/>
            <person name="Tettelin H."/>
            <person name="Glass J.I."/>
            <person name="Rusch D."/>
            <person name="Podicherti R."/>
            <person name="Tsui H.-C.T."/>
            <person name="Winkler M.E."/>
        </authorList>
    </citation>
    <scope>NUCLEOTIDE SEQUENCE</scope>
</reference>
<sequence length="89" mass="9702">MIGKKNELGATVFGYDILGEDFDIAQLRGKFSHALVCIGQIKDSSPRTNAFKELIEHEYVLPSVISPFAYISPHATIGRGTIVMHGAIV</sequence>
<dbReference type="SUPFAM" id="SSF51161">
    <property type="entry name" value="Trimeric LpxA-like enzymes"/>
    <property type="match status" value="1"/>
</dbReference>
<dbReference type="AlphaFoldDB" id="A0A383B4M7"/>